<dbReference type="Proteomes" id="UP000053144">
    <property type="component" value="Chromosome 9"/>
</dbReference>
<accession>A0A0L9VFF7</accession>
<evidence type="ECO:0000313" key="2">
    <source>
        <dbReference type="Proteomes" id="UP000053144"/>
    </source>
</evidence>
<dbReference type="AlphaFoldDB" id="A0A0L9VFF7"/>
<evidence type="ECO:0000313" key="1">
    <source>
        <dbReference type="EMBL" id="KOM53790.1"/>
    </source>
</evidence>
<sequence>MLSCIVGFLSWYYILLSFIRRCREMFISDPNDDEKEVGDVTTHELIRELREIMHYFRESKDNRALLIKAYVRTNERNLNLITFFFERV</sequence>
<organism evidence="1 2">
    <name type="scientific">Phaseolus angularis</name>
    <name type="common">Azuki bean</name>
    <name type="synonym">Vigna angularis</name>
    <dbReference type="NCBI Taxonomy" id="3914"/>
    <lineage>
        <taxon>Eukaryota</taxon>
        <taxon>Viridiplantae</taxon>
        <taxon>Streptophyta</taxon>
        <taxon>Embryophyta</taxon>
        <taxon>Tracheophyta</taxon>
        <taxon>Spermatophyta</taxon>
        <taxon>Magnoliopsida</taxon>
        <taxon>eudicotyledons</taxon>
        <taxon>Gunneridae</taxon>
        <taxon>Pentapetalae</taxon>
        <taxon>rosids</taxon>
        <taxon>fabids</taxon>
        <taxon>Fabales</taxon>
        <taxon>Fabaceae</taxon>
        <taxon>Papilionoideae</taxon>
        <taxon>50 kb inversion clade</taxon>
        <taxon>NPAAA clade</taxon>
        <taxon>indigoferoid/millettioid clade</taxon>
        <taxon>Phaseoleae</taxon>
        <taxon>Vigna</taxon>
    </lineage>
</organism>
<gene>
    <name evidence="1" type="ORF">LR48_Vigan09g244900</name>
</gene>
<protein>
    <submittedName>
        <fullName evidence="1">Uncharacterized protein</fullName>
    </submittedName>
</protein>
<dbReference type="EMBL" id="CM003379">
    <property type="protein sequence ID" value="KOM53790.1"/>
    <property type="molecule type" value="Genomic_DNA"/>
</dbReference>
<reference evidence="2" key="1">
    <citation type="journal article" date="2015" name="Proc. Natl. Acad. Sci. U.S.A.">
        <title>Genome sequencing of adzuki bean (Vigna angularis) provides insight into high starch and low fat accumulation and domestication.</title>
        <authorList>
            <person name="Yang K."/>
            <person name="Tian Z."/>
            <person name="Chen C."/>
            <person name="Luo L."/>
            <person name="Zhao B."/>
            <person name="Wang Z."/>
            <person name="Yu L."/>
            <person name="Li Y."/>
            <person name="Sun Y."/>
            <person name="Li W."/>
            <person name="Chen Y."/>
            <person name="Li Y."/>
            <person name="Zhang Y."/>
            <person name="Ai D."/>
            <person name="Zhao J."/>
            <person name="Shang C."/>
            <person name="Ma Y."/>
            <person name="Wu B."/>
            <person name="Wang M."/>
            <person name="Gao L."/>
            <person name="Sun D."/>
            <person name="Zhang P."/>
            <person name="Guo F."/>
            <person name="Wang W."/>
            <person name="Li Y."/>
            <person name="Wang J."/>
            <person name="Varshney R.K."/>
            <person name="Wang J."/>
            <person name="Ling H.Q."/>
            <person name="Wan P."/>
        </authorList>
    </citation>
    <scope>NUCLEOTIDE SEQUENCE</scope>
    <source>
        <strain evidence="2">cv. Jingnong 6</strain>
    </source>
</reference>
<proteinExistence type="predicted"/>
<name>A0A0L9VFF7_PHAAN</name>
<dbReference type="Gramene" id="KOM53790">
    <property type="protein sequence ID" value="KOM53790"/>
    <property type="gene ID" value="LR48_Vigan09g244900"/>
</dbReference>